<evidence type="ECO:0000313" key="2">
    <source>
        <dbReference type="EMBL" id="MDK2593566.1"/>
    </source>
</evidence>
<comment type="caution">
    <text evidence="2">The sequence shown here is derived from an EMBL/GenBank/DDBJ whole genome shotgun (WGS) entry which is preliminary data.</text>
</comment>
<proteinExistence type="predicted"/>
<dbReference type="Pfam" id="PF13577">
    <property type="entry name" value="SnoaL_4"/>
    <property type="match status" value="1"/>
</dbReference>
<dbReference type="InterPro" id="IPR032710">
    <property type="entry name" value="NTF2-like_dom_sf"/>
</dbReference>
<dbReference type="InterPro" id="IPR037401">
    <property type="entry name" value="SnoaL-like"/>
</dbReference>
<dbReference type="Gene3D" id="3.10.450.50">
    <property type="match status" value="1"/>
</dbReference>
<name>A0ABT7EE62_9GAMM</name>
<reference evidence="2 3" key="1">
    <citation type="submission" date="2023-05" db="EMBL/GenBank/DDBJ databases">
        <title>Pseudoalteromonas ardens sp. nov., Pseudoalteromonas obscura sp. nov., and Pseudoalteromonas umbrosa sp. nov., isolated from the coral Montipora capitata.</title>
        <authorList>
            <person name="Thomas E.M."/>
            <person name="Smith E.M."/>
            <person name="Papke E."/>
            <person name="Shlafstein M.D."/>
            <person name="Oline D.K."/>
            <person name="Videau P."/>
            <person name="Saw J.H."/>
            <person name="Strangman W.K."/>
            <person name="Ushijima B."/>
        </authorList>
    </citation>
    <scope>NUCLEOTIDE SEQUENCE [LARGE SCALE GENOMIC DNA]</scope>
    <source>
        <strain evidence="2 3">P94</strain>
    </source>
</reference>
<dbReference type="Proteomes" id="UP001231915">
    <property type="component" value="Unassembled WGS sequence"/>
</dbReference>
<feature type="domain" description="SnoaL-like" evidence="1">
    <location>
        <begin position="29"/>
        <end position="145"/>
    </location>
</feature>
<evidence type="ECO:0000313" key="3">
    <source>
        <dbReference type="Proteomes" id="UP001231915"/>
    </source>
</evidence>
<sequence>MKQLIALPVILLAGCSATPSLDLKTHQLCEQTLYQYTKIRDKGTTKQYTDLFTQDATFNVEALNVSLSGHQELAQRFDSARAKNKSIHLLTSSRIFTDADQKLSAYSNFILYLQNKSSDSETKVLAGRYLDTLEATDSTCKFKHREVLVDRVDIL</sequence>
<dbReference type="EMBL" id="JASJUT010000001">
    <property type="protein sequence ID" value="MDK2593566.1"/>
    <property type="molecule type" value="Genomic_DNA"/>
</dbReference>
<gene>
    <name evidence="2" type="ORF">QNM18_00615</name>
</gene>
<organism evidence="2 3">
    <name type="scientific">Pseudoalteromonas obscura</name>
    <dbReference type="NCBI Taxonomy" id="3048491"/>
    <lineage>
        <taxon>Bacteria</taxon>
        <taxon>Pseudomonadati</taxon>
        <taxon>Pseudomonadota</taxon>
        <taxon>Gammaproteobacteria</taxon>
        <taxon>Alteromonadales</taxon>
        <taxon>Pseudoalteromonadaceae</taxon>
        <taxon>Pseudoalteromonas</taxon>
    </lineage>
</organism>
<keyword evidence="3" id="KW-1185">Reference proteome</keyword>
<evidence type="ECO:0000259" key="1">
    <source>
        <dbReference type="Pfam" id="PF13577"/>
    </source>
</evidence>
<dbReference type="SUPFAM" id="SSF54427">
    <property type="entry name" value="NTF2-like"/>
    <property type="match status" value="1"/>
</dbReference>
<protein>
    <submittedName>
        <fullName evidence="2">Nuclear transport factor 2 family protein</fullName>
    </submittedName>
</protein>
<dbReference type="PROSITE" id="PS51257">
    <property type="entry name" value="PROKAR_LIPOPROTEIN"/>
    <property type="match status" value="1"/>
</dbReference>
<dbReference type="RefSeq" id="WP_211012158.1">
    <property type="nucleotide sequence ID" value="NZ_JASJUT010000001.1"/>
</dbReference>
<accession>A0ABT7EE62</accession>